<accession>A0AAQ3SYG6</accession>
<dbReference type="InterPro" id="IPR036047">
    <property type="entry name" value="F-box-like_dom_sf"/>
</dbReference>
<evidence type="ECO:0000313" key="2">
    <source>
        <dbReference type="EMBL" id="WVZ62975.1"/>
    </source>
</evidence>
<dbReference type="PANTHER" id="PTHR31672">
    <property type="entry name" value="BNACNNG10540D PROTEIN"/>
    <property type="match status" value="1"/>
</dbReference>
<proteinExistence type="predicted"/>
<reference evidence="2 3" key="1">
    <citation type="submission" date="2024-02" db="EMBL/GenBank/DDBJ databases">
        <title>High-quality chromosome-scale genome assembly of Pensacola bahiagrass (Paspalum notatum Flugge var. saurae).</title>
        <authorList>
            <person name="Vega J.M."/>
            <person name="Podio M."/>
            <person name="Orjuela J."/>
            <person name="Siena L.A."/>
            <person name="Pessino S.C."/>
            <person name="Combes M.C."/>
            <person name="Mariac C."/>
            <person name="Albertini E."/>
            <person name="Pupilli F."/>
            <person name="Ortiz J.P.A."/>
            <person name="Leblanc O."/>
        </authorList>
    </citation>
    <scope>NUCLEOTIDE SEQUENCE [LARGE SCALE GENOMIC DNA]</scope>
    <source>
        <strain evidence="2">R1</strain>
        <tissue evidence="2">Leaf</tissue>
    </source>
</reference>
<dbReference type="Proteomes" id="UP001341281">
    <property type="component" value="Chromosome 03"/>
</dbReference>
<dbReference type="PANTHER" id="PTHR31672:SF13">
    <property type="entry name" value="F-BOX PROTEIN CPR30-LIKE"/>
    <property type="match status" value="1"/>
</dbReference>
<dbReference type="InterPro" id="IPR050796">
    <property type="entry name" value="SCF_F-box_component"/>
</dbReference>
<dbReference type="InterPro" id="IPR001810">
    <property type="entry name" value="F-box_dom"/>
</dbReference>
<evidence type="ECO:0000313" key="3">
    <source>
        <dbReference type="Proteomes" id="UP001341281"/>
    </source>
</evidence>
<feature type="domain" description="F-box" evidence="1">
    <location>
        <begin position="9"/>
        <end position="49"/>
    </location>
</feature>
<dbReference type="EMBL" id="CP144747">
    <property type="protein sequence ID" value="WVZ62975.1"/>
    <property type="molecule type" value="Genomic_DNA"/>
</dbReference>
<protein>
    <recommendedName>
        <fullName evidence="1">F-box domain-containing protein</fullName>
    </recommendedName>
</protein>
<name>A0AAQ3SYG6_PASNO</name>
<organism evidence="2 3">
    <name type="scientific">Paspalum notatum var. saurae</name>
    <dbReference type="NCBI Taxonomy" id="547442"/>
    <lineage>
        <taxon>Eukaryota</taxon>
        <taxon>Viridiplantae</taxon>
        <taxon>Streptophyta</taxon>
        <taxon>Embryophyta</taxon>
        <taxon>Tracheophyta</taxon>
        <taxon>Spermatophyta</taxon>
        <taxon>Magnoliopsida</taxon>
        <taxon>Liliopsida</taxon>
        <taxon>Poales</taxon>
        <taxon>Poaceae</taxon>
        <taxon>PACMAD clade</taxon>
        <taxon>Panicoideae</taxon>
        <taxon>Andropogonodae</taxon>
        <taxon>Paspaleae</taxon>
        <taxon>Paspalinae</taxon>
        <taxon>Paspalum</taxon>
    </lineage>
</organism>
<dbReference type="AlphaFoldDB" id="A0AAQ3SYG6"/>
<gene>
    <name evidence="2" type="ORF">U9M48_012661</name>
</gene>
<dbReference type="CDD" id="cd02688">
    <property type="entry name" value="E_set"/>
    <property type="match status" value="1"/>
</dbReference>
<dbReference type="Pfam" id="PF00646">
    <property type="entry name" value="F-box"/>
    <property type="match status" value="1"/>
</dbReference>
<dbReference type="SMART" id="SM00256">
    <property type="entry name" value="FBOX"/>
    <property type="match status" value="1"/>
</dbReference>
<dbReference type="SUPFAM" id="SSF81383">
    <property type="entry name" value="F-box domain"/>
    <property type="match status" value="1"/>
</dbReference>
<keyword evidence="3" id="KW-1185">Reference proteome</keyword>
<evidence type="ECO:0000259" key="1">
    <source>
        <dbReference type="SMART" id="SM00256"/>
    </source>
</evidence>
<sequence length="328" mass="37655">MADDGSFVFPTDALVEVLRRLPTNSPRRFRLVCKHWRDAIDERTSERQVRTKILVFTASRGHDGDSCAYVFGDEAERPRHEWTYPRSSDDGVVDLVATCNGLLCLRECGGFPDDHHASGTPDDGPGRYKLVRVPWWYQPAATALVLTLGHPSWREVPLPAAPRGCGSYYTRNIVSVDGFTYWFRDDRRVMALDLDDGESVWCLDPPPKTSANSLNDHCQLTSVQARLGVVARRDMPHGLTTVEVWMLEAQGERRRRWQWSRMYSLVEPSDDLGRGAWITAPQFPHGEYIISGERESVLLWRRKVADLTGRDGRKRKRKKERPRREAWH</sequence>
<dbReference type="Gene3D" id="1.20.1280.50">
    <property type="match status" value="1"/>
</dbReference>